<evidence type="ECO:0000313" key="2">
    <source>
        <dbReference type="EMBL" id="PNY08151.1"/>
    </source>
</evidence>
<dbReference type="PANTHER" id="PTHR45890">
    <property type="entry name" value="AARF DOMAIN CONTAINING KINASE 2 (PREDICTED)"/>
    <property type="match status" value="1"/>
</dbReference>
<dbReference type="Proteomes" id="UP000236291">
    <property type="component" value="Unassembled WGS sequence"/>
</dbReference>
<dbReference type="SUPFAM" id="SSF56112">
    <property type="entry name" value="Protein kinase-like (PK-like)"/>
    <property type="match status" value="1"/>
</dbReference>
<dbReference type="InterPro" id="IPR011009">
    <property type="entry name" value="Kinase-like_dom_sf"/>
</dbReference>
<dbReference type="GO" id="GO:0016301">
    <property type="term" value="F:kinase activity"/>
    <property type="evidence" value="ECO:0007669"/>
    <property type="project" value="UniProtKB-KW"/>
</dbReference>
<dbReference type="AlphaFoldDB" id="A0A2K3NYN9"/>
<protein>
    <submittedName>
        <fullName evidence="2">Putative serine threonine-protein kinase abkC-like protein</fullName>
    </submittedName>
</protein>
<feature type="domain" description="ABC1 atypical kinase-like" evidence="1">
    <location>
        <begin position="253"/>
        <end position="454"/>
    </location>
</feature>
<evidence type="ECO:0000313" key="3">
    <source>
        <dbReference type="Proteomes" id="UP000236291"/>
    </source>
</evidence>
<dbReference type="Pfam" id="PF03109">
    <property type="entry name" value="ABC1"/>
    <property type="match status" value="2"/>
</dbReference>
<dbReference type="InterPro" id="IPR052402">
    <property type="entry name" value="ADCK_kinase"/>
</dbReference>
<dbReference type="PANTHER" id="PTHR45890:SF7">
    <property type="entry name" value="OS07G0558000 PROTEIN"/>
    <property type="match status" value="1"/>
</dbReference>
<dbReference type="InterPro" id="IPR044095">
    <property type="entry name" value="ADCK2_dom"/>
</dbReference>
<dbReference type="CDD" id="cd13971">
    <property type="entry name" value="ADCK2-like"/>
    <property type="match status" value="1"/>
</dbReference>
<organism evidence="2 3">
    <name type="scientific">Trifolium pratense</name>
    <name type="common">Red clover</name>
    <dbReference type="NCBI Taxonomy" id="57577"/>
    <lineage>
        <taxon>Eukaryota</taxon>
        <taxon>Viridiplantae</taxon>
        <taxon>Streptophyta</taxon>
        <taxon>Embryophyta</taxon>
        <taxon>Tracheophyta</taxon>
        <taxon>Spermatophyta</taxon>
        <taxon>Magnoliopsida</taxon>
        <taxon>eudicotyledons</taxon>
        <taxon>Gunneridae</taxon>
        <taxon>Pentapetalae</taxon>
        <taxon>rosids</taxon>
        <taxon>fabids</taxon>
        <taxon>Fabales</taxon>
        <taxon>Fabaceae</taxon>
        <taxon>Papilionoideae</taxon>
        <taxon>50 kb inversion clade</taxon>
        <taxon>NPAAA clade</taxon>
        <taxon>Hologalegina</taxon>
        <taxon>IRL clade</taxon>
        <taxon>Trifolieae</taxon>
        <taxon>Trifolium</taxon>
    </lineage>
</organism>
<dbReference type="InterPro" id="IPR004147">
    <property type="entry name" value="ABC1_dom"/>
</dbReference>
<accession>A0A2K3NYN9</accession>
<keyword evidence="2" id="KW-0418">Kinase</keyword>
<proteinExistence type="predicted"/>
<reference evidence="2 3" key="1">
    <citation type="journal article" date="2014" name="Am. J. Bot.">
        <title>Genome assembly and annotation for red clover (Trifolium pratense; Fabaceae).</title>
        <authorList>
            <person name="Istvanek J."/>
            <person name="Jaros M."/>
            <person name="Krenek A."/>
            <person name="Repkova J."/>
        </authorList>
    </citation>
    <scope>NUCLEOTIDE SEQUENCE [LARGE SCALE GENOMIC DNA]</scope>
    <source>
        <strain evidence="3">cv. Tatra</strain>
        <tissue evidence="2">Young leaves</tissue>
    </source>
</reference>
<comment type="caution">
    <text evidence="2">The sequence shown here is derived from an EMBL/GenBank/DDBJ whole genome shotgun (WGS) entry which is preliminary data.</text>
</comment>
<evidence type="ECO:0000259" key="1">
    <source>
        <dbReference type="Pfam" id="PF03109"/>
    </source>
</evidence>
<keyword evidence="2" id="KW-0808">Transferase</keyword>
<reference evidence="2 3" key="2">
    <citation type="journal article" date="2017" name="Front. Plant Sci.">
        <title>Gene Classification and Mining of Molecular Markers Useful in Red Clover (Trifolium pratense) Breeding.</title>
        <authorList>
            <person name="Istvanek J."/>
            <person name="Dluhosova J."/>
            <person name="Dluhos P."/>
            <person name="Patkova L."/>
            <person name="Nedelnik J."/>
            <person name="Repkova J."/>
        </authorList>
    </citation>
    <scope>NUCLEOTIDE SEQUENCE [LARGE SCALE GENOMIC DNA]</scope>
    <source>
        <strain evidence="3">cv. Tatra</strain>
        <tissue evidence="2">Young leaves</tissue>
    </source>
</reference>
<dbReference type="EMBL" id="ASHM01002325">
    <property type="protein sequence ID" value="PNY08151.1"/>
    <property type="molecule type" value="Genomic_DNA"/>
</dbReference>
<sequence>MFNFNLLCRLLASGNVRRFVHSFRRKQNIVNLEGFHPIGIPYSTYKFFSHCGVLQKGHTPFMLFKSKVTLLMNSSARNLYTFPANNVKYQHSQVLWNVMHFHKGPTLPPVGRIARAVSLAMVKSNFVVHGMIAVIISAWTKGKLAGAEAFPTSDSLYLHAQDGRVYLTSALLEVLEIFILFLRALYLLVLFSPCIAMAPLVHHFGIQFRKTWIRVVRLTLEKAGPAFIKWGQWAATRPDLFARDLCSELAEFQTKAPSHSFSYSRKCIENAFGRKLNEIFEKFEEEPVASGSIAQVHRATLKYKYPGQQIKPVVVAVKVRHPGVTEAIRRDFFIINVVSKISCVFPNLKWLRLDESIQQFAVFMMSQVDLSREAAHLNRFIYNFRRSKDVSFPIPLYPLVHPSVLVETYEQGESVLHFVEELEGHEHIKSSLAHIGTHALLKMLLSIGGISCDAKLVHVVGVALATGIALNVTGAGKSSKCLSYPSDFREFPVDNFIHADMHPGNILVRMAKRKSPPAVQLFKSKPHVVFLDVGMTTELSKRERECLLEFFKAVALQDGRSVAECTLRLSKQQNCPDPKSFIEEVDKSFKLWRSSAGEAVHSGDRMQQLLEHVRKCKVNIDGNICAVIVTTLVLEGWQRRLDPDYDMLNALHSLLFKADWAEESLSYAIEGPVAP</sequence>
<gene>
    <name evidence="2" type="ORF">L195_g004664</name>
</gene>
<feature type="domain" description="ABC1 atypical kinase-like" evidence="1">
    <location>
        <begin position="490"/>
        <end position="564"/>
    </location>
</feature>
<dbReference type="STRING" id="57577.A0A2K3NYN9"/>
<name>A0A2K3NYN9_TRIPR</name>